<feature type="region of interest" description="Disordered" evidence="1">
    <location>
        <begin position="696"/>
        <end position="849"/>
    </location>
</feature>
<dbReference type="EMBL" id="JAOPGA020000576">
    <property type="protein sequence ID" value="KAL0479534.1"/>
    <property type="molecule type" value="Genomic_DNA"/>
</dbReference>
<evidence type="ECO:0000256" key="1">
    <source>
        <dbReference type="SAM" id="MobiDB-lite"/>
    </source>
</evidence>
<feature type="compositionally biased region" description="Pro residues" evidence="1">
    <location>
        <begin position="749"/>
        <end position="758"/>
    </location>
</feature>
<protein>
    <submittedName>
        <fullName evidence="2">Uncharacterized protein</fullName>
    </submittedName>
</protein>
<evidence type="ECO:0000313" key="3">
    <source>
        <dbReference type="Proteomes" id="UP001431209"/>
    </source>
</evidence>
<accession>A0AAW2YS95</accession>
<dbReference type="PANTHER" id="PTHR23244">
    <property type="entry name" value="KELCH REPEAT DOMAIN"/>
    <property type="match status" value="1"/>
</dbReference>
<feature type="compositionally biased region" description="Acidic residues" evidence="1">
    <location>
        <begin position="772"/>
        <end position="800"/>
    </location>
</feature>
<gene>
    <name evidence="2" type="ORF">AKO1_007773</name>
</gene>
<feature type="region of interest" description="Disordered" evidence="1">
    <location>
        <begin position="379"/>
        <end position="411"/>
    </location>
</feature>
<feature type="compositionally biased region" description="Low complexity" evidence="1">
    <location>
        <begin position="712"/>
        <end position="721"/>
    </location>
</feature>
<feature type="compositionally biased region" description="Acidic residues" evidence="1">
    <location>
        <begin position="836"/>
        <end position="849"/>
    </location>
</feature>
<comment type="caution">
    <text evidence="2">The sequence shown here is derived from an EMBL/GenBank/DDBJ whole genome shotgun (WGS) entry which is preliminary data.</text>
</comment>
<sequence length="849" mass="97178">MWELCPCHNTATLFPLEGHTVCVWETQKNIHQTQIDTNATQNLQGTPLLIMYGGVGAYGGGNNNVYILDESISWKKVKTFSSPSCVEPEYSSRYEHTMSICTKKNRAYVFGGRSGLSKSPIEDSNLYALVLDTFTWERIPIRDYQPVPRYQHATCCHNGKLFLFGGYGKYSHSLDDFWVFDSDQHAWLLYSKYRESLKSPEQLSITIENSPIHSFPAARHGHQMCCVDGFIYVIGGTHYSREAKAGVVKDNTIKLQDIWKMDVKTALWTEIEIKEEFKEYIPSIHSSHAVVGRKIVIYGGETKEQTEYLRNIVIFDTVTERITVMNHSISPEYELGCSHHKLALFGLDLIVTGGKKHYNNYFRTDKYNDEMQQYFLGVKSPPQQDADKDSAVKNVEDKEKTERQDEVNHERSLARVEQENLNWLQQDGDVKLDMIADVILNEERSQYSRRCALEYLLNIRGSTTMKRVYGNHSIQNSLVRVISTGADRDMLLICKILHRYFSETDKGTVPVEIARPTLKFIVSYLTLVNSMVMIQMQVKYTDPIMLSTVHSAYMNLFKELCKNFESYRELTPEMISVFKMCFALDNMNHEVINDIQNCAALSLKFLTDHYQHLHLQVENDTEFLSTVDDYLSKANKSESAKIVTDCMHQLSKKSHIVENQLARFFDHADYNKSEVKPTQRVEPLHIEPRPLTIHLQEASDEDEDDEEDQKPKPSTSSSSKSQLTISAVKMRSPIGIASPNSPLRQITSPPTPHTPPSPDMSRGVLSPKSPYDEDSDDEHEEESREEAEESREEEDTEQQEQDSQVDKENTLSPPDDEQVFMSDKVVSPSDSALSQSEDELEEVQFEANE</sequence>
<dbReference type="SUPFAM" id="SSF117281">
    <property type="entry name" value="Kelch motif"/>
    <property type="match status" value="1"/>
</dbReference>
<feature type="compositionally biased region" description="Basic and acidic residues" evidence="1">
    <location>
        <begin position="385"/>
        <end position="411"/>
    </location>
</feature>
<keyword evidence="3" id="KW-1185">Reference proteome</keyword>
<reference evidence="2 3" key="1">
    <citation type="submission" date="2024-03" db="EMBL/GenBank/DDBJ databases">
        <title>The Acrasis kona genome and developmental transcriptomes reveal deep origins of eukaryotic multicellular pathways.</title>
        <authorList>
            <person name="Sheikh S."/>
            <person name="Fu C.-J."/>
            <person name="Brown M.W."/>
            <person name="Baldauf S.L."/>
        </authorList>
    </citation>
    <scope>NUCLEOTIDE SEQUENCE [LARGE SCALE GENOMIC DNA]</scope>
    <source>
        <strain evidence="2 3">ATCC MYA-3509</strain>
    </source>
</reference>
<dbReference type="Pfam" id="PF24681">
    <property type="entry name" value="Kelch_KLHDC2_KLHL20_DRC7"/>
    <property type="match status" value="1"/>
</dbReference>
<evidence type="ECO:0000313" key="2">
    <source>
        <dbReference type="EMBL" id="KAL0479534.1"/>
    </source>
</evidence>
<name>A0AAW2YS95_9EUKA</name>
<feature type="compositionally biased region" description="Acidic residues" evidence="1">
    <location>
        <begin position="698"/>
        <end position="708"/>
    </location>
</feature>
<dbReference type="Proteomes" id="UP001431209">
    <property type="component" value="Unassembled WGS sequence"/>
</dbReference>
<dbReference type="AlphaFoldDB" id="A0AAW2YS95"/>
<organism evidence="2 3">
    <name type="scientific">Acrasis kona</name>
    <dbReference type="NCBI Taxonomy" id="1008807"/>
    <lineage>
        <taxon>Eukaryota</taxon>
        <taxon>Discoba</taxon>
        <taxon>Heterolobosea</taxon>
        <taxon>Tetramitia</taxon>
        <taxon>Eutetramitia</taxon>
        <taxon>Acrasidae</taxon>
        <taxon>Acrasis</taxon>
    </lineage>
</organism>
<dbReference type="PANTHER" id="PTHR23244:SF456">
    <property type="entry name" value="MULTIPLE EPIDERMAL GROWTH FACTOR-LIKE DOMAINS PROTEIN 8"/>
    <property type="match status" value="1"/>
</dbReference>
<dbReference type="Gene3D" id="2.120.10.80">
    <property type="entry name" value="Kelch-type beta propeller"/>
    <property type="match status" value="1"/>
</dbReference>
<dbReference type="InterPro" id="IPR015915">
    <property type="entry name" value="Kelch-typ_b-propeller"/>
</dbReference>
<proteinExistence type="predicted"/>